<proteinExistence type="predicted"/>
<accession>A0ACC2SCB2</accession>
<keyword evidence="2" id="KW-1185">Reference proteome</keyword>
<comment type="caution">
    <text evidence="1">The sequence shown here is derived from an EMBL/GenBank/DDBJ whole genome shotgun (WGS) entry which is preliminary data.</text>
</comment>
<evidence type="ECO:0000313" key="1">
    <source>
        <dbReference type="EMBL" id="KAJ9059894.1"/>
    </source>
</evidence>
<evidence type="ECO:0000313" key="2">
    <source>
        <dbReference type="Proteomes" id="UP001165960"/>
    </source>
</evidence>
<gene>
    <name evidence="1" type="ORF">DSO57_1036762</name>
</gene>
<dbReference type="EMBL" id="QTSX02005335">
    <property type="protein sequence ID" value="KAJ9059894.1"/>
    <property type="molecule type" value="Genomic_DNA"/>
</dbReference>
<organism evidence="1 2">
    <name type="scientific">Entomophthora muscae</name>
    <dbReference type="NCBI Taxonomy" id="34485"/>
    <lineage>
        <taxon>Eukaryota</taxon>
        <taxon>Fungi</taxon>
        <taxon>Fungi incertae sedis</taxon>
        <taxon>Zoopagomycota</taxon>
        <taxon>Entomophthoromycotina</taxon>
        <taxon>Entomophthoromycetes</taxon>
        <taxon>Entomophthorales</taxon>
        <taxon>Entomophthoraceae</taxon>
        <taxon>Entomophthora</taxon>
    </lineage>
</organism>
<sequence>MALMLDVGTPGSYGPSHEKCPTFQRYCLIPQPDPWTRRQAQQPGLPPHLGKLPFPAICGFMAGTFNRSVPELLAGTQICCGMLNLVEAS</sequence>
<protein>
    <submittedName>
        <fullName evidence="1">Uncharacterized protein</fullName>
    </submittedName>
</protein>
<name>A0ACC2SCB2_9FUNG</name>
<dbReference type="Proteomes" id="UP001165960">
    <property type="component" value="Unassembled WGS sequence"/>
</dbReference>
<reference evidence="1" key="1">
    <citation type="submission" date="2022-04" db="EMBL/GenBank/DDBJ databases">
        <title>Genome of the entomopathogenic fungus Entomophthora muscae.</title>
        <authorList>
            <person name="Elya C."/>
            <person name="Lovett B.R."/>
            <person name="Lee E."/>
            <person name="Macias A.M."/>
            <person name="Hajek A.E."/>
            <person name="De Bivort B.L."/>
            <person name="Kasson M.T."/>
            <person name="De Fine Licht H.H."/>
            <person name="Stajich J.E."/>
        </authorList>
    </citation>
    <scope>NUCLEOTIDE SEQUENCE</scope>
    <source>
        <strain evidence="1">Berkeley</strain>
    </source>
</reference>